<protein>
    <submittedName>
        <fullName evidence="4">Aspartyl protease family protein</fullName>
    </submittedName>
</protein>
<accession>A0ABX7LN43</accession>
<dbReference type="InterPro" id="IPR001995">
    <property type="entry name" value="Peptidase_A2_cat"/>
</dbReference>
<evidence type="ECO:0000313" key="4">
    <source>
        <dbReference type="EMBL" id="QSF53564.1"/>
    </source>
</evidence>
<dbReference type="Pfam" id="PF13650">
    <property type="entry name" value="Asp_protease_2"/>
    <property type="match status" value="2"/>
</dbReference>
<feature type="region of interest" description="Disordered" evidence="2">
    <location>
        <begin position="17"/>
        <end position="47"/>
    </location>
</feature>
<keyword evidence="4" id="KW-0645">Protease</keyword>
<evidence type="ECO:0000256" key="1">
    <source>
        <dbReference type="ARBA" id="ARBA00022801"/>
    </source>
</evidence>
<dbReference type="GO" id="GO:0008233">
    <property type="term" value="F:peptidase activity"/>
    <property type="evidence" value="ECO:0007669"/>
    <property type="project" value="UniProtKB-KW"/>
</dbReference>
<organism evidence="4 5">
    <name type="scientific">Brevundimonas fontaquae</name>
    <dbReference type="NCBI Taxonomy" id="2813778"/>
    <lineage>
        <taxon>Bacteria</taxon>
        <taxon>Pseudomonadati</taxon>
        <taxon>Pseudomonadota</taxon>
        <taxon>Alphaproteobacteria</taxon>
        <taxon>Caulobacterales</taxon>
        <taxon>Caulobacteraceae</taxon>
        <taxon>Brevundimonas</taxon>
    </lineage>
</organism>
<dbReference type="Gene3D" id="2.40.70.10">
    <property type="entry name" value="Acid Proteases"/>
    <property type="match status" value="2"/>
</dbReference>
<dbReference type="SUPFAM" id="SSF50630">
    <property type="entry name" value="Acid proteases"/>
    <property type="match status" value="2"/>
</dbReference>
<dbReference type="Proteomes" id="UP000662957">
    <property type="component" value="Chromosome"/>
</dbReference>
<gene>
    <name evidence="4" type="ORF">JX001_12335</name>
</gene>
<keyword evidence="5" id="KW-1185">Reference proteome</keyword>
<sequence length="303" mass="31450">MHALILIAGLAINAPQPAAKQPQHQAATAEAPMLASKESALTRDSRGRPTIEAEINGKGPFRMVVDTAAQTSLLTPALVDELGLPAIGEMGVGGVAGQQQAALYGVDHFKTALFDRTAVGMIALPNATVTDARGIVGMEVFTQDRVVFDNAAKRLSIEPSGIPKTGFVSVAGHLNDSGLLEVPVDIDGVTFNALIDTGASVSVASGGALKALGWTETDSRLAPAGEIRGATDHGTAVLEGTVNRIRLGPVNFQNVPLIFVADEAPDARGGQTPELILGSDLLNNLDAFALDFPKAELQVRIPK</sequence>
<proteinExistence type="predicted"/>
<dbReference type="CDD" id="cd05483">
    <property type="entry name" value="retropepsin_like_bacteria"/>
    <property type="match status" value="1"/>
</dbReference>
<evidence type="ECO:0000256" key="2">
    <source>
        <dbReference type="SAM" id="MobiDB-lite"/>
    </source>
</evidence>
<dbReference type="GO" id="GO:0006508">
    <property type="term" value="P:proteolysis"/>
    <property type="evidence" value="ECO:0007669"/>
    <property type="project" value="UniProtKB-KW"/>
</dbReference>
<dbReference type="EMBL" id="CP070968">
    <property type="protein sequence ID" value="QSF53564.1"/>
    <property type="molecule type" value="Genomic_DNA"/>
</dbReference>
<evidence type="ECO:0000259" key="3">
    <source>
        <dbReference type="PROSITE" id="PS50175"/>
    </source>
</evidence>
<name>A0ABX7LN43_9CAUL</name>
<evidence type="ECO:0000313" key="5">
    <source>
        <dbReference type="Proteomes" id="UP000662957"/>
    </source>
</evidence>
<keyword evidence="1" id="KW-0378">Hydrolase</keyword>
<feature type="compositionally biased region" description="Low complexity" evidence="2">
    <location>
        <begin position="17"/>
        <end position="29"/>
    </location>
</feature>
<feature type="domain" description="Peptidase A2" evidence="3">
    <location>
        <begin position="191"/>
        <end position="281"/>
    </location>
</feature>
<dbReference type="InterPro" id="IPR021109">
    <property type="entry name" value="Peptidase_aspartic_dom_sf"/>
</dbReference>
<dbReference type="InterPro" id="IPR034122">
    <property type="entry name" value="Retropepsin-like_bacterial"/>
</dbReference>
<dbReference type="PROSITE" id="PS50175">
    <property type="entry name" value="ASP_PROT_RETROV"/>
    <property type="match status" value="1"/>
</dbReference>
<reference evidence="4 5" key="1">
    <citation type="submission" date="2021-02" db="EMBL/GenBank/DDBJ databases">
        <title>Brevundimonas sp. CS1 genome sequence.</title>
        <authorList>
            <person name="Lee K."/>
            <person name="Choi Y.-J."/>
            <person name="Son H.-R."/>
        </authorList>
    </citation>
    <scope>NUCLEOTIDE SEQUENCE [LARGE SCALE GENOMIC DNA]</scope>
    <source>
        <strain evidence="4 5">CS1</strain>
    </source>
</reference>